<evidence type="ECO:0000256" key="5">
    <source>
        <dbReference type="ARBA" id="ARBA00022989"/>
    </source>
</evidence>
<feature type="transmembrane region" description="Helical" evidence="10">
    <location>
        <begin position="114"/>
        <end position="137"/>
    </location>
</feature>
<dbReference type="PANTHER" id="PTHR10110">
    <property type="entry name" value="SODIUM/HYDROGEN EXCHANGER"/>
    <property type="match status" value="1"/>
</dbReference>
<keyword evidence="2 10" id="KW-0813">Transport</keyword>
<feature type="transmembrane region" description="Helical" evidence="10">
    <location>
        <begin position="349"/>
        <end position="367"/>
    </location>
</feature>
<evidence type="ECO:0000256" key="4">
    <source>
        <dbReference type="ARBA" id="ARBA00022692"/>
    </source>
</evidence>
<feature type="transmembrane region" description="Helical" evidence="10">
    <location>
        <begin position="379"/>
        <end position="402"/>
    </location>
</feature>
<dbReference type="EMBL" id="JAHEWS010000010">
    <property type="protein sequence ID" value="MBT1587866.1"/>
    <property type="molecule type" value="Genomic_DNA"/>
</dbReference>
<dbReference type="InterPro" id="IPR018422">
    <property type="entry name" value="Cation/H_exchanger_CPA1"/>
</dbReference>
<evidence type="ECO:0000256" key="6">
    <source>
        <dbReference type="ARBA" id="ARBA00023053"/>
    </source>
</evidence>
<sequence>MHVLGPELVVVLGLAIALTAAVADRIRVAPPVLLLVFGALLGLVPEFANVELPAEAVLLLFLPALLYWESLTTSLREIRKNLRGIVLMGTLLVVVTAGAVAVLLHLLGMPWGPAWVLGAAVAPTDATAVGVLTKMLPRRNVTVLRAESLVNDGTTLVVYGIAVAVTVGTQELTFWGVSGMLVLSYIGGVAAGLAAAWIGTMVLRRVDTVVLENLVTLLVPFAAFLAAEAIEASGVLAVVAAGIVVSQVGPKLDRAETRQQVRAFWSFLTFLLNGALFVLVGIEAMVAARALDPADLLRGTGIVFAVAVLLVIVRFAFLNAAGGTIWLVTRRTGGEPREGHRDRLVSGFAGFRGAVSLAMAVAVPRTLESGGDFPERDLIVFVTAGVVIVTIVGQALVLPAVLRRAALPEDESVSEERRYAERTAIEEALDALPRLARSTGADRATVDRLRKDYEAHLDVIEAREGDDDDHPALQRHDNAVALELALVQHKARTLLRLRDADEIDDLVLRQVRAGYDAEEARLDGMESVASPPTSS</sequence>
<dbReference type="Proteomes" id="UP001519641">
    <property type="component" value="Unassembled WGS sequence"/>
</dbReference>
<name>A0ABS5VED9_9MICO</name>
<proteinExistence type="inferred from homology"/>
<evidence type="ECO:0000256" key="9">
    <source>
        <dbReference type="ARBA" id="ARBA00023201"/>
    </source>
</evidence>
<keyword evidence="9 10" id="KW-0739">Sodium transport</keyword>
<feature type="transmembrane region" description="Helical" evidence="10">
    <location>
        <begin position="84"/>
        <end position="108"/>
    </location>
</feature>
<keyword evidence="5 10" id="KW-1133">Transmembrane helix</keyword>
<evidence type="ECO:0000256" key="7">
    <source>
        <dbReference type="ARBA" id="ARBA00023065"/>
    </source>
</evidence>
<keyword evidence="4 10" id="KW-0812">Transmembrane</keyword>
<comment type="similarity">
    <text evidence="10">Belongs to the monovalent cation:proton antiporter 1 (CPA1) transporter (TC 2.A.36) family.</text>
</comment>
<comment type="caution">
    <text evidence="12">The sequence shown here is derived from an EMBL/GenBank/DDBJ whole genome shotgun (WGS) entry which is preliminary data.</text>
</comment>
<dbReference type="NCBIfam" id="TIGR00831">
    <property type="entry name" value="a_cpa1"/>
    <property type="match status" value="1"/>
</dbReference>
<comment type="function">
    <text evidence="10">Na(+)/H(+) antiporter that extrudes sodium in exchange for external protons.</text>
</comment>
<feature type="domain" description="Cation/H+ exchanger transmembrane" evidence="11">
    <location>
        <begin position="15"/>
        <end position="403"/>
    </location>
</feature>
<feature type="transmembrane region" description="Helical" evidence="10">
    <location>
        <begin position="302"/>
        <end position="328"/>
    </location>
</feature>
<keyword evidence="13" id="KW-1185">Reference proteome</keyword>
<keyword evidence="7 10" id="KW-0406">Ion transport</keyword>
<keyword evidence="3 10" id="KW-1003">Cell membrane</keyword>
<evidence type="ECO:0000256" key="8">
    <source>
        <dbReference type="ARBA" id="ARBA00023136"/>
    </source>
</evidence>
<comment type="caution">
    <text evidence="10">Lacks conserved residue(s) required for the propagation of feature annotation.</text>
</comment>
<dbReference type="InterPro" id="IPR006153">
    <property type="entry name" value="Cation/H_exchanger_TM"/>
</dbReference>
<feature type="transmembrane region" description="Helical" evidence="10">
    <location>
        <begin position="47"/>
        <end position="68"/>
    </location>
</feature>
<dbReference type="Pfam" id="PF00999">
    <property type="entry name" value="Na_H_Exchanger"/>
    <property type="match status" value="1"/>
</dbReference>
<protein>
    <submittedName>
        <fullName evidence="12">Na+/H+ antiporter</fullName>
    </submittedName>
</protein>
<accession>A0ABS5VED9</accession>
<evidence type="ECO:0000313" key="13">
    <source>
        <dbReference type="Proteomes" id="UP001519641"/>
    </source>
</evidence>
<keyword evidence="10" id="KW-0050">Antiport</keyword>
<evidence type="ECO:0000313" key="12">
    <source>
        <dbReference type="EMBL" id="MBT1587866.1"/>
    </source>
</evidence>
<dbReference type="Gene3D" id="1.20.1530.20">
    <property type="match status" value="1"/>
</dbReference>
<feature type="transmembrane region" description="Helical" evidence="10">
    <location>
        <begin position="264"/>
        <end position="282"/>
    </location>
</feature>
<keyword evidence="6 10" id="KW-0915">Sodium</keyword>
<feature type="transmembrane region" description="Helical" evidence="10">
    <location>
        <begin position="233"/>
        <end position="252"/>
    </location>
</feature>
<dbReference type="PANTHER" id="PTHR10110:SF86">
    <property type="entry name" value="SODIUM_HYDROGEN EXCHANGER 7"/>
    <property type="match status" value="1"/>
</dbReference>
<comment type="subcellular location">
    <subcellularLocation>
        <location evidence="1 10">Cell membrane</location>
        <topology evidence="1 10">Multi-pass membrane protein</topology>
    </subcellularLocation>
</comment>
<gene>
    <name evidence="12" type="ORF">KK097_08575</name>
</gene>
<organism evidence="12 13">
    <name type="scientific">Curtobacterium aurantiacum</name>
    <dbReference type="NCBI Taxonomy" id="3236919"/>
    <lineage>
        <taxon>Bacteria</taxon>
        <taxon>Bacillati</taxon>
        <taxon>Actinomycetota</taxon>
        <taxon>Actinomycetes</taxon>
        <taxon>Micrococcales</taxon>
        <taxon>Microbacteriaceae</taxon>
        <taxon>Curtobacterium</taxon>
    </lineage>
</organism>
<keyword evidence="8 10" id="KW-0472">Membrane</keyword>
<dbReference type="InterPro" id="IPR004705">
    <property type="entry name" value="Cation/H_exchanger_CPA1_bac"/>
</dbReference>
<dbReference type="InterPro" id="IPR038770">
    <property type="entry name" value="Na+/solute_symporter_sf"/>
</dbReference>
<evidence type="ECO:0000259" key="11">
    <source>
        <dbReference type="Pfam" id="PF00999"/>
    </source>
</evidence>
<evidence type="ECO:0000256" key="3">
    <source>
        <dbReference type="ARBA" id="ARBA00022475"/>
    </source>
</evidence>
<evidence type="ECO:0000256" key="1">
    <source>
        <dbReference type="ARBA" id="ARBA00004651"/>
    </source>
</evidence>
<evidence type="ECO:0000256" key="2">
    <source>
        <dbReference type="ARBA" id="ARBA00022448"/>
    </source>
</evidence>
<feature type="transmembrane region" description="Helical" evidence="10">
    <location>
        <begin position="174"/>
        <end position="198"/>
    </location>
</feature>
<reference evidence="12 13" key="1">
    <citation type="submission" date="2021-05" db="EMBL/GenBank/DDBJ databases">
        <title>Whole genome sequence of Curtobacterium flaccumfaciens pv. flaccumfaciens strain CFBP 8819.</title>
        <authorList>
            <person name="Osdaghi E."/>
            <person name="Taghouti G."/>
            <person name="Portier P."/>
            <person name="Fazliarab A."/>
            <person name="Taghavi S.M."/>
            <person name="Briand M."/>
            <person name="Le-Saux M."/>
            <person name="Jacques M.-A."/>
        </authorList>
    </citation>
    <scope>NUCLEOTIDE SEQUENCE [LARGE SCALE GENOMIC DNA]</scope>
    <source>
        <strain evidence="12 13">CFBP 8819</strain>
    </source>
</reference>
<evidence type="ECO:0000256" key="10">
    <source>
        <dbReference type="RuleBase" id="RU366002"/>
    </source>
</evidence>